<dbReference type="Pfam" id="PF01312">
    <property type="entry name" value="Bac_export_2"/>
    <property type="match status" value="1"/>
</dbReference>
<evidence type="ECO:0000313" key="15">
    <source>
        <dbReference type="EMBL" id="SEO57115.1"/>
    </source>
</evidence>
<evidence type="ECO:0000256" key="7">
    <source>
        <dbReference type="ARBA" id="ARBA00022795"/>
    </source>
</evidence>
<keyword evidence="4 13" id="KW-0813">Transport</keyword>
<dbReference type="InterPro" id="IPR006135">
    <property type="entry name" value="T3SS_substrate_exporter"/>
</dbReference>
<evidence type="ECO:0000256" key="12">
    <source>
        <dbReference type="ARBA" id="ARBA00025078"/>
    </source>
</evidence>
<keyword evidence="9 13" id="KW-1133">Transmembrane helix</keyword>
<dbReference type="InterPro" id="IPR006136">
    <property type="entry name" value="FlhB"/>
</dbReference>
<feature type="transmembrane region" description="Helical" evidence="13">
    <location>
        <begin position="189"/>
        <end position="216"/>
    </location>
</feature>
<feature type="region of interest" description="Disordered" evidence="14">
    <location>
        <begin position="1"/>
        <end position="31"/>
    </location>
</feature>
<comment type="subcellular location">
    <subcellularLocation>
        <location evidence="1">Cell membrane</location>
        <topology evidence="1">Multi-pass membrane protein</topology>
    </subcellularLocation>
</comment>
<evidence type="ECO:0000256" key="9">
    <source>
        <dbReference type="ARBA" id="ARBA00022989"/>
    </source>
</evidence>
<keyword evidence="15" id="KW-0969">Cilium</keyword>
<keyword evidence="11 13" id="KW-1006">Bacterial flagellum protein export</keyword>
<evidence type="ECO:0000256" key="8">
    <source>
        <dbReference type="ARBA" id="ARBA00022927"/>
    </source>
</evidence>
<evidence type="ECO:0000256" key="5">
    <source>
        <dbReference type="ARBA" id="ARBA00022475"/>
    </source>
</evidence>
<dbReference type="GO" id="GO:0009306">
    <property type="term" value="P:protein secretion"/>
    <property type="evidence" value="ECO:0007669"/>
    <property type="project" value="InterPro"/>
</dbReference>
<keyword evidence="16" id="KW-1185">Reference proteome</keyword>
<dbReference type="SUPFAM" id="SSF160544">
    <property type="entry name" value="EscU C-terminal domain-like"/>
    <property type="match status" value="1"/>
</dbReference>
<evidence type="ECO:0000256" key="14">
    <source>
        <dbReference type="SAM" id="MobiDB-lite"/>
    </source>
</evidence>
<reference evidence="15 16" key="1">
    <citation type="submission" date="2016-10" db="EMBL/GenBank/DDBJ databases">
        <authorList>
            <person name="de Groot N.N."/>
        </authorList>
    </citation>
    <scope>NUCLEOTIDE SEQUENCE [LARGE SCALE GENOMIC DNA]</scope>
    <source>
        <strain evidence="15 16">CGMCC 1.6291</strain>
    </source>
</reference>
<dbReference type="FunFam" id="3.40.1690.10:FF:000001">
    <property type="entry name" value="Flagellar biosynthetic protein FlhB"/>
    <property type="match status" value="1"/>
</dbReference>
<dbReference type="Gene3D" id="3.40.1690.10">
    <property type="entry name" value="secretion proteins EscU"/>
    <property type="match status" value="1"/>
</dbReference>
<dbReference type="OrthoDB" id="9807950at2"/>
<keyword evidence="7 13" id="KW-1005">Bacterial flagellum biogenesis</keyword>
<evidence type="ECO:0000313" key="16">
    <source>
        <dbReference type="Proteomes" id="UP000199657"/>
    </source>
</evidence>
<dbReference type="GO" id="GO:0044780">
    <property type="term" value="P:bacterial-type flagellum assembly"/>
    <property type="evidence" value="ECO:0007669"/>
    <property type="project" value="InterPro"/>
</dbReference>
<dbReference type="PRINTS" id="PR00950">
    <property type="entry name" value="TYPE3IMSPROT"/>
</dbReference>
<feature type="transmembrane region" description="Helical" evidence="13">
    <location>
        <begin position="40"/>
        <end position="67"/>
    </location>
</feature>
<dbReference type="Gene3D" id="6.10.250.2080">
    <property type="match status" value="1"/>
</dbReference>
<evidence type="ECO:0000256" key="13">
    <source>
        <dbReference type="RuleBase" id="RU364091"/>
    </source>
</evidence>
<dbReference type="PANTHER" id="PTHR30531">
    <property type="entry name" value="FLAGELLAR BIOSYNTHETIC PROTEIN FLHB"/>
    <property type="match status" value="1"/>
</dbReference>
<keyword evidence="15" id="KW-0966">Cell projection</keyword>
<gene>
    <name evidence="13" type="primary">flhB</name>
    <name evidence="15" type="ORF">SAMN04488052_101756</name>
</gene>
<feature type="region of interest" description="Disordered" evidence="14">
    <location>
        <begin position="356"/>
        <end position="390"/>
    </location>
</feature>
<evidence type="ECO:0000256" key="4">
    <source>
        <dbReference type="ARBA" id="ARBA00022448"/>
    </source>
</evidence>
<feature type="transmembrane region" description="Helical" evidence="13">
    <location>
        <begin position="87"/>
        <end position="113"/>
    </location>
</feature>
<dbReference type="NCBIfam" id="TIGR00328">
    <property type="entry name" value="flhB"/>
    <property type="match status" value="1"/>
</dbReference>
<evidence type="ECO:0000256" key="10">
    <source>
        <dbReference type="ARBA" id="ARBA00023136"/>
    </source>
</evidence>
<evidence type="ECO:0000256" key="6">
    <source>
        <dbReference type="ARBA" id="ARBA00022692"/>
    </source>
</evidence>
<organism evidence="15 16">
    <name type="scientific">Aquisalimonas asiatica</name>
    <dbReference type="NCBI Taxonomy" id="406100"/>
    <lineage>
        <taxon>Bacteria</taxon>
        <taxon>Pseudomonadati</taxon>
        <taxon>Pseudomonadota</taxon>
        <taxon>Gammaproteobacteria</taxon>
        <taxon>Chromatiales</taxon>
        <taxon>Ectothiorhodospiraceae</taxon>
        <taxon>Aquisalimonas</taxon>
    </lineage>
</organism>
<keyword evidence="15" id="KW-0282">Flagellum</keyword>
<keyword evidence="8 13" id="KW-0653">Protein transport</keyword>
<dbReference type="GO" id="GO:0005886">
    <property type="term" value="C:plasma membrane"/>
    <property type="evidence" value="ECO:0007669"/>
    <property type="project" value="UniProtKB-SubCell"/>
</dbReference>
<evidence type="ECO:0000256" key="3">
    <source>
        <dbReference type="ARBA" id="ARBA00021622"/>
    </source>
</evidence>
<dbReference type="Proteomes" id="UP000199657">
    <property type="component" value="Unassembled WGS sequence"/>
</dbReference>
<feature type="compositionally biased region" description="Basic and acidic residues" evidence="14">
    <location>
        <begin position="8"/>
        <end position="31"/>
    </location>
</feature>
<evidence type="ECO:0000256" key="11">
    <source>
        <dbReference type="ARBA" id="ARBA00023225"/>
    </source>
</evidence>
<dbReference type="PANTHER" id="PTHR30531:SF12">
    <property type="entry name" value="FLAGELLAR BIOSYNTHETIC PROTEIN FLHB"/>
    <property type="match status" value="1"/>
</dbReference>
<sequence>MADESENGQEKTEEPTPKRRQDAKDKGQVPRSRELNTTMIMVLGAGGLLVFGSYMAGQLFEAFNLAFRIDREDVFDPEAPFHYLREAIWVGLKAVAPFALVMLVAAMLTPALMGGWTMSAKGMAPKLEKMSPIKGLGRMFGTKALIELVKALAKVLVVMSVALMLFWAMHQRIQGITTEPLHQGMLHGATLFFWAFFALASSLILVAAVDIPYQLWDHTQKLKMTKQEVKDENKETMGKPEVKQKIKQLQNEIAQGRMMENVPKADVVVTNPTHFAIALRYDQERMRAPQVVAKGMDVLALRIREVAQENEIPLFEAPPLARALYHTAELEQEIPAGLYLSVAQVLAYIYQLQSARRQGGKRPERPEPGVPDEFAGYAATDTDDPGATRH</sequence>
<keyword evidence="5 13" id="KW-1003">Cell membrane</keyword>
<protein>
    <recommendedName>
        <fullName evidence="3 13">Flagellar biosynthetic protein FlhB</fullName>
    </recommendedName>
</protein>
<comment type="function">
    <text evidence="12 13">Required for formation of the rod structure in the basal body of the flagellar apparatus. Together with FliI and FliH, may constitute the export apparatus of flagellin.</text>
</comment>
<dbReference type="InterPro" id="IPR029025">
    <property type="entry name" value="T3SS_substrate_exporter_C"/>
</dbReference>
<dbReference type="AlphaFoldDB" id="A0A1H8QSG4"/>
<dbReference type="RefSeq" id="WP_091640028.1">
    <property type="nucleotide sequence ID" value="NZ_FOEG01000001.1"/>
</dbReference>
<proteinExistence type="inferred from homology"/>
<evidence type="ECO:0000256" key="2">
    <source>
        <dbReference type="ARBA" id="ARBA00010690"/>
    </source>
</evidence>
<feature type="transmembrane region" description="Helical" evidence="13">
    <location>
        <begin position="148"/>
        <end position="169"/>
    </location>
</feature>
<accession>A0A1H8QSG4</accession>
<evidence type="ECO:0000256" key="1">
    <source>
        <dbReference type="ARBA" id="ARBA00004651"/>
    </source>
</evidence>
<keyword evidence="6 13" id="KW-0812">Transmembrane</keyword>
<comment type="similarity">
    <text evidence="2 13">Belongs to the type III secretion exporter family.</text>
</comment>
<dbReference type="EMBL" id="FOEG01000001">
    <property type="protein sequence ID" value="SEO57115.1"/>
    <property type="molecule type" value="Genomic_DNA"/>
</dbReference>
<name>A0A1H8QSG4_9GAMM</name>
<keyword evidence="10 13" id="KW-0472">Membrane</keyword>
<dbReference type="STRING" id="406100.SAMN04488052_101756"/>